<accession>A0AB38ZEK7</accession>
<proteinExistence type="evidence at transcript level"/>
<dbReference type="FunFam" id="2.40.10.10:FF:000054">
    <property type="entry name" value="Complement C1r subcomponent"/>
    <property type="match status" value="1"/>
</dbReference>
<keyword evidence="3 8" id="KW-0732">Signal</keyword>
<keyword evidence="7" id="KW-0720">Serine protease</keyword>
<keyword evidence="7" id="KW-0378">Hydrolase</keyword>
<evidence type="ECO:0000256" key="8">
    <source>
        <dbReference type="SAM" id="SignalP"/>
    </source>
</evidence>
<evidence type="ECO:0000256" key="4">
    <source>
        <dbReference type="ARBA" id="ARBA00023157"/>
    </source>
</evidence>
<dbReference type="PANTHER" id="PTHR24252:SF7">
    <property type="entry name" value="HYALIN"/>
    <property type="match status" value="1"/>
</dbReference>
<dbReference type="InterPro" id="IPR035914">
    <property type="entry name" value="Sperma_CUB_dom_sf"/>
</dbReference>
<dbReference type="SMART" id="SM00020">
    <property type="entry name" value="Tryp_SPc"/>
    <property type="match status" value="1"/>
</dbReference>
<name>A0AB38ZEK7_9HEMI</name>
<organism evidence="11">
    <name type="scientific">Oncocephalus sp</name>
    <dbReference type="NCBI Taxonomy" id="2944721"/>
    <lineage>
        <taxon>Eukaryota</taxon>
        <taxon>Metazoa</taxon>
        <taxon>Ecdysozoa</taxon>
        <taxon>Arthropoda</taxon>
        <taxon>Hexapoda</taxon>
        <taxon>Insecta</taxon>
        <taxon>Pterygota</taxon>
        <taxon>Neoptera</taxon>
        <taxon>Paraneoptera</taxon>
        <taxon>Hemiptera</taxon>
        <taxon>Heteroptera</taxon>
        <taxon>Panheteroptera</taxon>
        <taxon>Cimicomorpha</taxon>
        <taxon>Reduviidae</taxon>
        <taxon>Stenopodainae</taxon>
        <taxon>Oncocephalus</taxon>
    </lineage>
</organism>
<dbReference type="Gene3D" id="2.40.10.10">
    <property type="entry name" value="Trypsin-like serine proteases"/>
    <property type="match status" value="1"/>
</dbReference>
<dbReference type="SUPFAM" id="SSF50494">
    <property type="entry name" value="Trypsin-like serine proteases"/>
    <property type="match status" value="1"/>
</dbReference>
<keyword evidence="5" id="KW-0325">Glycoprotein</keyword>
<dbReference type="Gene3D" id="2.60.120.290">
    <property type="entry name" value="Spermadhesin, CUB domain"/>
    <property type="match status" value="2"/>
</dbReference>
<dbReference type="InterPro" id="IPR033116">
    <property type="entry name" value="TRYPSIN_SER"/>
</dbReference>
<sequence length="538" mass="60211">MFDRKLIIFLFIGIFCKLNAQQFDKLLTGNQREILNSPNYPEYSTPTDTQWNLSTNDPKAKIELTCNDLRLYQYSPCQDFVLIHDGSNEKKVCGSQSGITTVSTGQKMTVQLHIGPGSTGAVSCEARLLLPAVVKEVTLRLRDPAYLFRTPENMPARTDEHWLFKTVPGTRLALTCNDFRYVETNPCNNGVEINDGQSTQIFCGTQSGLKIFSVGLEIRVKFFTGLYGRGGTAKCMVQAVNGPSNLQHENEVSEEIDSSEHGVTPGVKSTNCKCGWTNKSPSRIAHGTETGINEYPWMVAIRESLKPGDKPPPFHFCGGSIITHYHVLSAAHCVYYRMDEELYAVVGEHNIRIDDETDATQHIKIAKKIIPEDYNYPNQHHDIVVLVLEKPIEFNQKVGPICLSPEKFNLAYQHILLTGWGITHLRKPSDFLRKAYLRVVDLNVCADYWQYGFSIGEDSHKVCTDSRSKDSCSGDSGGPLVTLDPETNRYVQVSLVSFGGGCMVGKPSVSTAIAPFYNWILKIIRDTYPQEMVCNKQE</sequence>
<evidence type="ECO:0000256" key="7">
    <source>
        <dbReference type="RuleBase" id="RU363034"/>
    </source>
</evidence>
<dbReference type="CDD" id="cd00041">
    <property type="entry name" value="CUB"/>
    <property type="match status" value="1"/>
</dbReference>
<dbReference type="FunFam" id="2.40.10.10:FF:000068">
    <property type="entry name" value="transmembrane protease serine 2"/>
    <property type="match status" value="1"/>
</dbReference>
<comment type="caution">
    <text evidence="6">Lacks conserved residue(s) required for the propagation of feature annotation.</text>
</comment>
<dbReference type="PROSITE" id="PS00134">
    <property type="entry name" value="TRYPSIN_HIS"/>
    <property type="match status" value="1"/>
</dbReference>
<dbReference type="PROSITE" id="PS01180">
    <property type="entry name" value="CUB"/>
    <property type="match status" value="1"/>
</dbReference>
<dbReference type="PROSITE" id="PS50240">
    <property type="entry name" value="TRYPSIN_DOM"/>
    <property type="match status" value="1"/>
</dbReference>
<dbReference type="CDD" id="cd00190">
    <property type="entry name" value="Tryp_SPc"/>
    <property type="match status" value="1"/>
</dbReference>
<keyword evidence="4" id="KW-1015">Disulfide bond</keyword>
<keyword evidence="7 11" id="KW-0645">Protease</keyword>
<feature type="chain" id="PRO_5044285180" evidence="8">
    <location>
        <begin position="21"/>
        <end position="538"/>
    </location>
</feature>
<dbReference type="InterPro" id="IPR001254">
    <property type="entry name" value="Trypsin_dom"/>
</dbReference>
<evidence type="ECO:0000259" key="10">
    <source>
        <dbReference type="PROSITE" id="PS50240"/>
    </source>
</evidence>
<dbReference type="InterPro" id="IPR043504">
    <property type="entry name" value="Peptidase_S1_PA_chymotrypsin"/>
</dbReference>
<dbReference type="InterPro" id="IPR018114">
    <property type="entry name" value="TRYPSIN_HIS"/>
</dbReference>
<evidence type="ECO:0000256" key="2">
    <source>
        <dbReference type="ARBA" id="ARBA00022525"/>
    </source>
</evidence>
<dbReference type="Pfam" id="PF00089">
    <property type="entry name" value="Trypsin"/>
    <property type="match status" value="1"/>
</dbReference>
<dbReference type="PROSITE" id="PS00135">
    <property type="entry name" value="TRYPSIN_SER"/>
    <property type="match status" value="1"/>
</dbReference>
<dbReference type="InterPro" id="IPR009003">
    <property type="entry name" value="Peptidase_S1_PA"/>
</dbReference>
<reference evidence="11" key="1">
    <citation type="submission" date="2024-03" db="EMBL/GenBank/DDBJ databases">
        <title>Venom adaptation and exaptation during the trophic switch to blood-feeding by kissing bugs (Reduviidae: Triatominae).</title>
        <authorList>
            <person name="Zdenek C.N."/>
            <person name="Cardoso F.C."/>
            <person name="Robinson S.D."/>
            <person name="Mercedes R.S."/>
            <person name="Raidjoe E.R."/>
            <person name="Hernandez-Vargas M.J."/>
            <person name="Jin J."/>
            <person name="Corzo G."/>
            <person name="Vetter I."/>
            <person name="King G.F."/>
            <person name="Fry B.G."/>
            <person name="Walker A."/>
        </authorList>
    </citation>
    <scope>NUCLEOTIDE SEQUENCE</scope>
</reference>
<evidence type="ECO:0000313" key="11">
    <source>
        <dbReference type="EMBL" id="WXI02733.1"/>
    </source>
</evidence>
<evidence type="ECO:0000259" key="9">
    <source>
        <dbReference type="PROSITE" id="PS01180"/>
    </source>
</evidence>
<comment type="subcellular location">
    <subcellularLocation>
        <location evidence="1">Secreted</location>
    </subcellularLocation>
</comment>
<dbReference type="PANTHER" id="PTHR24252">
    <property type="entry name" value="ACROSIN-RELATED"/>
    <property type="match status" value="1"/>
</dbReference>
<dbReference type="GO" id="GO:0004252">
    <property type="term" value="F:serine-type endopeptidase activity"/>
    <property type="evidence" value="ECO:0007669"/>
    <property type="project" value="InterPro"/>
</dbReference>
<dbReference type="EMBL" id="PP517483">
    <property type="protein sequence ID" value="WXI02733.1"/>
    <property type="molecule type" value="mRNA"/>
</dbReference>
<dbReference type="PRINTS" id="PR00722">
    <property type="entry name" value="CHYMOTRYPSIN"/>
</dbReference>
<dbReference type="SUPFAM" id="SSF49854">
    <property type="entry name" value="Spermadhesin, CUB domain"/>
    <property type="match status" value="2"/>
</dbReference>
<evidence type="ECO:0000256" key="6">
    <source>
        <dbReference type="PROSITE-ProRule" id="PRU00059"/>
    </source>
</evidence>
<dbReference type="AlphaFoldDB" id="A0AB38ZEK7"/>
<feature type="domain" description="CUB" evidence="9">
    <location>
        <begin position="16"/>
        <end position="131"/>
    </location>
</feature>
<dbReference type="GO" id="GO:0005576">
    <property type="term" value="C:extracellular region"/>
    <property type="evidence" value="ECO:0007669"/>
    <property type="project" value="UniProtKB-SubCell"/>
</dbReference>
<dbReference type="InterPro" id="IPR000859">
    <property type="entry name" value="CUB_dom"/>
</dbReference>
<dbReference type="SMART" id="SM00042">
    <property type="entry name" value="CUB"/>
    <property type="match status" value="1"/>
</dbReference>
<protein>
    <submittedName>
        <fullName evidence="11">Venom S1 protease with CUB domain 8</fullName>
    </submittedName>
</protein>
<dbReference type="InterPro" id="IPR001314">
    <property type="entry name" value="Peptidase_S1A"/>
</dbReference>
<evidence type="ECO:0000256" key="5">
    <source>
        <dbReference type="ARBA" id="ARBA00023180"/>
    </source>
</evidence>
<feature type="signal peptide" evidence="8">
    <location>
        <begin position="1"/>
        <end position="20"/>
    </location>
</feature>
<keyword evidence="2" id="KW-0964">Secreted</keyword>
<dbReference type="GO" id="GO:0006508">
    <property type="term" value="P:proteolysis"/>
    <property type="evidence" value="ECO:0007669"/>
    <property type="project" value="UniProtKB-KW"/>
</dbReference>
<dbReference type="Pfam" id="PF00431">
    <property type="entry name" value="CUB"/>
    <property type="match status" value="1"/>
</dbReference>
<evidence type="ECO:0000256" key="3">
    <source>
        <dbReference type="ARBA" id="ARBA00022729"/>
    </source>
</evidence>
<evidence type="ECO:0000256" key="1">
    <source>
        <dbReference type="ARBA" id="ARBA00004613"/>
    </source>
</evidence>
<feature type="domain" description="Peptidase S1" evidence="10">
    <location>
        <begin position="284"/>
        <end position="525"/>
    </location>
</feature>